<feature type="transmembrane region" description="Helical" evidence="7">
    <location>
        <begin position="562"/>
        <end position="580"/>
    </location>
</feature>
<dbReference type="eggNOG" id="COG0658">
    <property type="taxonomic scope" value="Bacteria"/>
</dbReference>
<comment type="subcellular location">
    <subcellularLocation>
        <location evidence="1">Cell membrane</location>
        <topology evidence="1">Multi-pass membrane protein</topology>
    </subcellularLocation>
</comment>
<protein>
    <submittedName>
        <fullName evidence="9">ComEC/Rec2-related protein</fullName>
    </submittedName>
</protein>
<dbReference type="NCBIfam" id="TIGR00360">
    <property type="entry name" value="ComEC_N-term"/>
    <property type="match status" value="1"/>
</dbReference>
<proteinExistence type="predicted"/>
<feature type="transmembrane region" description="Helical" evidence="7">
    <location>
        <begin position="470"/>
        <end position="489"/>
    </location>
</feature>
<dbReference type="RefSeq" id="WP_013423349.1">
    <property type="nucleotide sequence ID" value="NC_014666.1"/>
</dbReference>
<feature type="transmembrane region" description="Helical" evidence="7">
    <location>
        <begin position="336"/>
        <end position="358"/>
    </location>
</feature>
<evidence type="ECO:0000256" key="7">
    <source>
        <dbReference type="SAM" id="Phobius"/>
    </source>
</evidence>
<dbReference type="OrthoDB" id="7177610at2"/>
<dbReference type="HOGENOM" id="CLU_010363_8_2_11"/>
<evidence type="ECO:0000256" key="5">
    <source>
        <dbReference type="ARBA" id="ARBA00023136"/>
    </source>
</evidence>
<dbReference type="Proteomes" id="UP000002484">
    <property type="component" value="Chromosome"/>
</dbReference>
<evidence type="ECO:0000259" key="8">
    <source>
        <dbReference type="Pfam" id="PF03772"/>
    </source>
</evidence>
<feature type="region of interest" description="Disordered" evidence="6">
    <location>
        <begin position="175"/>
        <end position="218"/>
    </location>
</feature>
<keyword evidence="5 7" id="KW-0472">Membrane</keyword>
<dbReference type="InterPro" id="IPR004477">
    <property type="entry name" value="ComEC_N"/>
</dbReference>
<sequence>MRAAEATDPRPLDLRLAAPTAALWAGAALADRWVPPPAGLVAAAGAAGLAVLLGAALWAREQARTGFGADARSRDPDLATPRELPGGGRRATLAVAVVAAVAAGVFVAGVGGQARRAGVLAQLASRSETITAELVITDDPRPSARSAAGSVGGTRTILVPARIVRLATGRAAGAVSGGRLSSQGATPTAPSTAAGGGSAGGQATSRRPGARSAPAGAAAPGGVAARLDVPVLVLALVGGDDRWSGLLPSTRVVATGRLGPPQPGDQIGAVLLVHGPPRQVRGPVWYQRLAGRLRADLRIAASGLPQPARGLFPGLVDGDVSGLDPALRDDFRAAGLTHLTAVSGGNVMITIGAVLAALRRTRTGVRSRAVWAAGTIVGFVVVARPSASVLRAAAMGILGVVATGTGRGSSVLPALAGSVAVLLLARPDLALSAGFALSVLATAGIVIVAPGWRDRLARRLPGRLGRLAEGVAVAAAAQVACTPVIAWIGGGVSPVAIPANVAAEVAVAPVTVLGLVALAAGPVSGRLAGWFAWLAGWPCRWLVLVAQTAARLPGATMGWPGGPAGALAAAAALPAGYGLLRHRWGRRAGVALLAGLLTARILGPHKPATPIAEIFPTVQASDARRQ</sequence>
<dbReference type="GO" id="GO:0005886">
    <property type="term" value="C:plasma membrane"/>
    <property type="evidence" value="ECO:0007669"/>
    <property type="project" value="UniProtKB-SubCell"/>
</dbReference>
<feature type="transmembrane region" description="Helical" evidence="7">
    <location>
        <begin position="429"/>
        <end position="449"/>
    </location>
</feature>
<reference evidence="9 10" key="1">
    <citation type="submission" date="2010-10" db="EMBL/GenBank/DDBJ databases">
        <title>Complete sequence of Frankia sp. EuI1c.</title>
        <authorList>
            <consortium name="US DOE Joint Genome Institute"/>
            <person name="Lucas S."/>
            <person name="Copeland A."/>
            <person name="Lapidus A."/>
            <person name="Cheng J.-F."/>
            <person name="Bruce D."/>
            <person name="Goodwin L."/>
            <person name="Pitluck S."/>
            <person name="Chertkov O."/>
            <person name="Detter J.C."/>
            <person name="Han C."/>
            <person name="Tapia R."/>
            <person name="Land M."/>
            <person name="Hauser L."/>
            <person name="Jeffries C."/>
            <person name="Kyrpides N."/>
            <person name="Ivanova N."/>
            <person name="Mikhailova N."/>
            <person name="Beauchemin N."/>
            <person name="Sen A."/>
            <person name="Sur S.A."/>
            <person name="Gtari M."/>
            <person name="Wall L."/>
            <person name="Tisa L."/>
            <person name="Woyke T."/>
        </authorList>
    </citation>
    <scope>NUCLEOTIDE SEQUENCE [LARGE SCALE GENOMIC DNA]</scope>
    <source>
        <strain evidence="10">DSM 45817 / CECT 9037 / EuI1c</strain>
    </source>
</reference>
<evidence type="ECO:0000256" key="2">
    <source>
        <dbReference type="ARBA" id="ARBA00022475"/>
    </source>
</evidence>
<feature type="domain" description="ComEC/Rec2-related protein" evidence="8">
    <location>
        <begin position="315"/>
        <end position="580"/>
    </location>
</feature>
<evidence type="ECO:0000313" key="9">
    <source>
        <dbReference type="EMBL" id="ADP80230.1"/>
    </source>
</evidence>
<dbReference type="KEGG" id="fri:FraEuI1c_2191"/>
<keyword evidence="4 7" id="KW-1133">Transmembrane helix</keyword>
<organism evidence="9 10">
    <name type="scientific">Pseudofrankia inefficax (strain DSM 45817 / CECT 9037 / DDB 130130 / EuI1c)</name>
    <name type="common">Frankia inefficax</name>
    <dbReference type="NCBI Taxonomy" id="298654"/>
    <lineage>
        <taxon>Bacteria</taxon>
        <taxon>Bacillati</taxon>
        <taxon>Actinomycetota</taxon>
        <taxon>Actinomycetes</taxon>
        <taxon>Frankiales</taxon>
        <taxon>Frankiaceae</taxon>
        <taxon>Pseudofrankia</taxon>
    </lineage>
</organism>
<feature type="transmembrane region" description="Helical" evidence="7">
    <location>
        <begin position="495"/>
        <end position="518"/>
    </location>
</feature>
<dbReference type="Pfam" id="PF03772">
    <property type="entry name" value="Competence"/>
    <property type="match status" value="1"/>
</dbReference>
<dbReference type="InterPro" id="IPR052159">
    <property type="entry name" value="Competence_DNA_uptake"/>
</dbReference>
<dbReference type="STRING" id="298654.FraEuI1c_2191"/>
<gene>
    <name evidence="9" type="ordered locus">FraEuI1c_2191</name>
</gene>
<name>E3IXS1_PSEI1</name>
<dbReference type="AlphaFoldDB" id="E3IXS1"/>
<evidence type="ECO:0000256" key="4">
    <source>
        <dbReference type="ARBA" id="ARBA00022989"/>
    </source>
</evidence>
<evidence type="ECO:0000256" key="3">
    <source>
        <dbReference type="ARBA" id="ARBA00022692"/>
    </source>
</evidence>
<keyword evidence="2" id="KW-1003">Cell membrane</keyword>
<dbReference type="PANTHER" id="PTHR30619:SF1">
    <property type="entry name" value="RECOMBINATION PROTEIN 2"/>
    <property type="match status" value="1"/>
</dbReference>
<dbReference type="EMBL" id="CP002299">
    <property type="protein sequence ID" value="ADP80230.1"/>
    <property type="molecule type" value="Genomic_DNA"/>
</dbReference>
<feature type="transmembrane region" description="Helical" evidence="7">
    <location>
        <begin position="40"/>
        <end position="59"/>
    </location>
</feature>
<evidence type="ECO:0000256" key="6">
    <source>
        <dbReference type="SAM" id="MobiDB-lite"/>
    </source>
</evidence>
<feature type="compositionally biased region" description="Low complexity" evidence="6">
    <location>
        <begin position="181"/>
        <end position="193"/>
    </location>
</feature>
<evidence type="ECO:0000256" key="1">
    <source>
        <dbReference type="ARBA" id="ARBA00004651"/>
    </source>
</evidence>
<keyword evidence="10" id="KW-1185">Reference proteome</keyword>
<evidence type="ECO:0000313" key="10">
    <source>
        <dbReference type="Proteomes" id="UP000002484"/>
    </source>
</evidence>
<feature type="compositionally biased region" description="Low complexity" evidence="6">
    <location>
        <begin position="201"/>
        <end position="218"/>
    </location>
</feature>
<feature type="transmembrane region" description="Helical" evidence="7">
    <location>
        <begin position="91"/>
        <end position="112"/>
    </location>
</feature>
<dbReference type="PANTHER" id="PTHR30619">
    <property type="entry name" value="DNA INTERNALIZATION/COMPETENCE PROTEIN COMEC/REC2"/>
    <property type="match status" value="1"/>
</dbReference>
<feature type="transmembrane region" description="Helical" evidence="7">
    <location>
        <begin position="370"/>
        <end position="387"/>
    </location>
</feature>
<keyword evidence="3 7" id="KW-0812">Transmembrane</keyword>
<accession>E3IXS1</accession>
<dbReference type="InParanoid" id="E3IXS1"/>